<feature type="region of interest" description="Disordered" evidence="1">
    <location>
        <begin position="131"/>
        <end position="166"/>
    </location>
</feature>
<feature type="compositionally biased region" description="Basic and acidic residues" evidence="1">
    <location>
        <begin position="540"/>
        <end position="551"/>
    </location>
</feature>
<protein>
    <submittedName>
        <fullName evidence="3">Uncharacterized protein</fullName>
    </submittedName>
</protein>
<evidence type="ECO:0000313" key="2">
    <source>
        <dbReference type="EMBL" id="CAB4128224.1"/>
    </source>
</evidence>
<feature type="compositionally biased region" description="Low complexity" evidence="1">
    <location>
        <begin position="141"/>
        <end position="153"/>
    </location>
</feature>
<accession>A0A6J7WQE5</accession>
<feature type="region of interest" description="Disordered" evidence="1">
    <location>
        <begin position="420"/>
        <end position="624"/>
    </location>
</feature>
<organism evidence="3">
    <name type="scientific">uncultured Caudovirales phage</name>
    <dbReference type="NCBI Taxonomy" id="2100421"/>
    <lineage>
        <taxon>Viruses</taxon>
        <taxon>Duplodnaviria</taxon>
        <taxon>Heunggongvirae</taxon>
        <taxon>Uroviricota</taxon>
        <taxon>Caudoviricetes</taxon>
        <taxon>Peduoviridae</taxon>
        <taxon>Maltschvirus</taxon>
        <taxon>Maltschvirus maltsch</taxon>
    </lineage>
</organism>
<reference evidence="3" key="1">
    <citation type="submission" date="2020-05" db="EMBL/GenBank/DDBJ databases">
        <authorList>
            <person name="Chiriac C."/>
            <person name="Salcher M."/>
            <person name="Ghai R."/>
            <person name="Kavagutti S V."/>
        </authorList>
    </citation>
    <scope>NUCLEOTIDE SEQUENCE</scope>
</reference>
<feature type="compositionally biased region" description="Basic and acidic residues" evidence="1">
    <location>
        <begin position="45"/>
        <end position="55"/>
    </location>
</feature>
<sequence length="624" mass="66288">MAGNPGAFNLGGGEGRGDSGTAGGSGILPTSDEVFSAQQASGGTEDTRSDVEKYGVETQVIQHDRGPKKIRLYHPETGEVIPKRPAKYDPKFHSDPDGNRYMPQEELDQARESDRARSEWDEKYRVVSKLPAAKSRGGGSSASPRSTAPTAGAVRGSQPVPTAKPGEVQTALGNQIAALKTFHATSAQTVSKSGDEAAIIYHHALGQALDLAQSAHNMGAGRMRQRAPQYASEHFRDVAEIISAAHGFATSEPMSRIVGAPPVSADEVSAWGAHAHNATTPRRGSFSYNIYTLGTRKTAEKLRQELMAKGDHAGAAAVTNSFDPKDMDADALVQLGKSLGMKADTLDWKGGSNINQGVLKAAVAGQGANQGVRVPRLERKESEARGETIEVVDPLTGEKKPYATKEEDTQFNPEATTAASTNLGARGDGLRVGTYQPPSGPGERPREGEARYEVERSVGPEVPLNLGAFPGDLRTGETPSAGPMVESMESKLVATGLPEAHPQAAESQAREAERNVAPVTAAQAKSGETISGDAELTPEVQREIQRQKDRLAGTARTQARFDSRWTPEQQAQMRADAEKAKAEDEAKAAKDAVDASNATAETAQAQVDKTLKGLKERKPRKRGK</sequence>
<feature type="compositionally biased region" description="Polar residues" evidence="1">
    <location>
        <begin position="596"/>
        <end position="607"/>
    </location>
</feature>
<feature type="compositionally biased region" description="Basic and acidic residues" evidence="1">
    <location>
        <begin position="575"/>
        <end position="593"/>
    </location>
</feature>
<dbReference type="EMBL" id="LR798276">
    <property type="protein sequence ID" value="CAB5218945.1"/>
    <property type="molecule type" value="Genomic_DNA"/>
</dbReference>
<name>A0A6J7WQE5_9CAUD</name>
<evidence type="ECO:0000256" key="1">
    <source>
        <dbReference type="SAM" id="MobiDB-lite"/>
    </source>
</evidence>
<gene>
    <name evidence="2" type="ORF">UFOVP110_18</name>
    <name evidence="3" type="ORF">UFOVP223_12</name>
</gene>
<feature type="region of interest" description="Disordered" evidence="1">
    <location>
        <begin position="1"/>
        <end position="119"/>
    </location>
</feature>
<feature type="compositionally biased region" description="Basic and acidic residues" evidence="1">
    <location>
        <begin position="62"/>
        <end position="77"/>
    </location>
</feature>
<feature type="compositionally biased region" description="Basic and acidic residues" evidence="1">
    <location>
        <begin position="108"/>
        <end position="119"/>
    </location>
</feature>
<dbReference type="EMBL" id="LR796220">
    <property type="protein sequence ID" value="CAB4128224.1"/>
    <property type="molecule type" value="Genomic_DNA"/>
</dbReference>
<feature type="compositionally biased region" description="Basic and acidic residues" evidence="1">
    <location>
        <begin position="443"/>
        <end position="458"/>
    </location>
</feature>
<proteinExistence type="predicted"/>
<evidence type="ECO:0000313" key="3">
    <source>
        <dbReference type="EMBL" id="CAB5218945.1"/>
    </source>
</evidence>
<feature type="compositionally biased region" description="Basic and acidic residues" evidence="1">
    <location>
        <begin position="86"/>
        <end position="98"/>
    </location>
</feature>
<feature type="compositionally biased region" description="Gly residues" evidence="1">
    <location>
        <begin position="9"/>
        <end position="26"/>
    </location>
</feature>